<evidence type="ECO:0000256" key="1">
    <source>
        <dbReference type="ARBA" id="ARBA00023125"/>
    </source>
</evidence>
<dbReference type="InterPro" id="IPR036388">
    <property type="entry name" value="WH-like_DNA-bd_sf"/>
</dbReference>
<dbReference type="InterPro" id="IPR036390">
    <property type="entry name" value="WH_DNA-bd_sf"/>
</dbReference>
<comment type="caution">
    <text evidence="2">The sequence shown here is derived from an EMBL/GenBank/DDBJ whole genome shotgun (WGS) entry which is preliminary data.</text>
</comment>
<dbReference type="EMBL" id="ACXX02000010">
    <property type="protein sequence ID" value="EGD47047.1"/>
    <property type="molecule type" value="Genomic_DNA"/>
</dbReference>
<dbReference type="AlphaFoldDB" id="F1TFA9"/>
<dbReference type="eggNOG" id="COG1959">
    <property type="taxonomic scope" value="Bacteria"/>
</dbReference>
<dbReference type="PANTHER" id="PTHR33221">
    <property type="entry name" value="WINGED HELIX-TURN-HELIX TRANSCRIPTIONAL REGULATOR, RRF2 FAMILY"/>
    <property type="match status" value="1"/>
</dbReference>
<dbReference type="GO" id="GO:0003700">
    <property type="term" value="F:DNA-binding transcription factor activity"/>
    <property type="evidence" value="ECO:0007669"/>
    <property type="project" value="TreeGrafter"/>
</dbReference>
<gene>
    <name evidence="2" type="ORF">Cpap_1243</name>
</gene>
<dbReference type="GO" id="GO:0003677">
    <property type="term" value="F:DNA binding"/>
    <property type="evidence" value="ECO:0007669"/>
    <property type="project" value="UniProtKB-KW"/>
</dbReference>
<dbReference type="NCBIfam" id="TIGR00738">
    <property type="entry name" value="rrf2_super"/>
    <property type="match status" value="1"/>
</dbReference>
<keyword evidence="1" id="KW-0238">DNA-binding</keyword>
<protein>
    <submittedName>
        <fullName evidence="2">Transcriptional regulator, BadM/Rrf2 family</fullName>
    </submittedName>
</protein>
<dbReference type="RefSeq" id="WP_004620651.1">
    <property type="nucleotide sequence ID" value="NZ_ACXX02000010.1"/>
</dbReference>
<dbReference type="InterPro" id="IPR000944">
    <property type="entry name" value="Tscrpt_reg_Rrf2"/>
</dbReference>
<dbReference type="PANTHER" id="PTHR33221:SF5">
    <property type="entry name" value="HTH-TYPE TRANSCRIPTIONAL REGULATOR ISCR"/>
    <property type="match status" value="1"/>
</dbReference>
<dbReference type="OrthoDB" id="9808360at2"/>
<reference evidence="2" key="1">
    <citation type="submission" date="2009-07" db="EMBL/GenBank/DDBJ databases">
        <authorList>
            <consortium name="US DOE Joint Genome Institute (JGI-PGF)"/>
            <person name="Lucas S."/>
            <person name="Copeland A."/>
            <person name="Lapidus A."/>
            <person name="Glavina del Rio T."/>
            <person name="Tice H."/>
            <person name="Bruce D."/>
            <person name="Goodwin L."/>
            <person name="Pitluck S."/>
            <person name="Larimer F."/>
            <person name="Land M.L."/>
            <person name="Mouttaki H."/>
            <person name="He Z."/>
            <person name="Zhou J."/>
            <person name="Hemme C.L."/>
        </authorList>
    </citation>
    <scope>NUCLEOTIDE SEQUENCE</scope>
    <source>
        <strain evidence="2">DSM 2782</strain>
    </source>
</reference>
<dbReference type="STRING" id="588581.Cpap_1243"/>
<dbReference type="Proteomes" id="UP000003860">
    <property type="component" value="Unassembled WGS sequence"/>
</dbReference>
<dbReference type="Gene3D" id="1.10.10.10">
    <property type="entry name" value="Winged helix-like DNA-binding domain superfamily/Winged helix DNA-binding domain"/>
    <property type="match status" value="1"/>
</dbReference>
<keyword evidence="3" id="KW-1185">Reference proteome</keyword>
<dbReference type="SUPFAM" id="SSF46785">
    <property type="entry name" value="Winged helix' DNA-binding domain"/>
    <property type="match status" value="1"/>
</dbReference>
<sequence>MRISSKGRYGIASMICVAQLGRNGDFVTVISISEKLGISKIYLEQVFSLLKRSKLVSSIKGSQGGYQLTKSPEKITAYDILQAVEISLFEVTERSVSRQAEGIEKSITSLVWSKMDKSISEVLKNVTLTDLVDEAERNPEDDSFMFYI</sequence>
<evidence type="ECO:0000313" key="2">
    <source>
        <dbReference type="EMBL" id="EGD47047.1"/>
    </source>
</evidence>
<dbReference type="Pfam" id="PF02082">
    <property type="entry name" value="Rrf2"/>
    <property type="match status" value="1"/>
</dbReference>
<organism evidence="2 3">
    <name type="scientific">Ruminiclostridium papyrosolvens DSM 2782</name>
    <dbReference type="NCBI Taxonomy" id="588581"/>
    <lineage>
        <taxon>Bacteria</taxon>
        <taxon>Bacillati</taxon>
        <taxon>Bacillota</taxon>
        <taxon>Clostridia</taxon>
        <taxon>Eubacteriales</taxon>
        <taxon>Oscillospiraceae</taxon>
        <taxon>Ruminiclostridium</taxon>
    </lineage>
</organism>
<reference evidence="2" key="2">
    <citation type="submission" date="2011-01" db="EMBL/GenBank/DDBJ databases">
        <title>The Non-contiguous Finished genome of Clostridium papyrosolvens.</title>
        <authorList>
            <person name="Lucas S."/>
            <person name="Copeland A."/>
            <person name="Lapidus A."/>
            <person name="Cheng J.-F."/>
            <person name="Goodwin L."/>
            <person name="Pitluck S."/>
            <person name="Misra M."/>
            <person name="Chertkov O."/>
            <person name="Detter J.C."/>
            <person name="Han C."/>
            <person name="Tapia R."/>
            <person name="Land M."/>
            <person name="Hauser L."/>
            <person name="Kyrpides N."/>
            <person name="Ivanova N."/>
            <person name="Pagani I."/>
            <person name="Mouttaki H."/>
            <person name="He Z."/>
            <person name="Zhou J."/>
            <person name="Hemme C.L."/>
            <person name="Woyke T."/>
        </authorList>
    </citation>
    <scope>NUCLEOTIDE SEQUENCE [LARGE SCALE GENOMIC DNA]</scope>
    <source>
        <strain evidence="2">DSM 2782</strain>
    </source>
</reference>
<dbReference type="PROSITE" id="PS51197">
    <property type="entry name" value="HTH_RRF2_2"/>
    <property type="match status" value="1"/>
</dbReference>
<dbReference type="GO" id="GO:0005829">
    <property type="term" value="C:cytosol"/>
    <property type="evidence" value="ECO:0007669"/>
    <property type="project" value="TreeGrafter"/>
</dbReference>
<evidence type="ECO:0000313" key="3">
    <source>
        <dbReference type="Proteomes" id="UP000003860"/>
    </source>
</evidence>
<proteinExistence type="predicted"/>
<name>F1TFA9_9FIRM</name>
<accession>F1TFA9</accession>